<organism evidence="2 3">
    <name type="scientific">Hypericibacter terrae</name>
    <dbReference type="NCBI Taxonomy" id="2602015"/>
    <lineage>
        <taxon>Bacteria</taxon>
        <taxon>Pseudomonadati</taxon>
        <taxon>Pseudomonadota</taxon>
        <taxon>Alphaproteobacteria</taxon>
        <taxon>Rhodospirillales</taxon>
        <taxon>Dongiaceae</taxon>
        <taxon>Hypericibacter</taxon>
    </lineage>
</organism>
<feature type="compositionally biased region" description="Low complexity" evidence="1">
    <location>
        <begin position="1"/>
        <end position="17"/>
    </location>
</feature>
<evidence type="ECO:0000313" key="2">
    <source>
        <dbReference type="EMBL" id="QEX19302.1"/>
    </source>
</evidence>
<dbReference type="AlphaFoldDB" id="A0A5J6MNQ5"/>
<accession>A0A5J6MNQ5</accession>
<dbReference type="RefSeq" id="WP_191908258.1">
    <property type="nucleotide sequence ID" value="NZ_CP042906.1"/>
</dbReference>
<feature type="region of interest" description="Disordered" evidence="1">
    <location>
        <begin position="1"/>
        <end position="25"/>
    </location>
</feature>
<evidence type="ECO:0008006" key="4">
    <source>
        <dbReference type="Google" id="ProtNLM"/>
    </source>
</evidence>
<sequence length="120" mass="13021">MPSSPSSPSHRTTAPRPSARPVADRATGAGPTYCFSVQAASDPGLLPRVLGLFAKRDLVPSRCHAVVTEPEREELLIDLQVTGLTPDEAEHIARSLRQLVFVASVLTCVTDEQRRFERSA</sequence>
<dbReference type="EMBL" id="CP042906">
    <property type="protein sequence ID" value="QEX19302.1"/>
    <property type="molecule type" value="Genomic_DNA"/>
</dbReference>
<dbReference type="KEGG" id="htq:FRZ44_46150"/>
<protein>
    <recommendedName>
        <fullName evidence="4">ACT domain-containing protein</fullName>
    </recommendedName>
</protein>
<proteinExistence type="predicted"/>
<name>A0A5J6MNQ5_9PROT</name>
<keyword evidence="3" id="KW-1185">Reference proteome</keyword>
<dbReference type="Proteomes" id="UP000326202">
    <property type="component" value="Chromosome"/>
</dbReference>
<evidence type="ECO:0000256" key="1">
    <source>
        <dbReference type="SAM" id="MobiDB-lite"/>
    </source>
</evidence>
<evidence type="ECO:0000313" key="3">
    <source>
        <dbReference type="Proteomes" id="UP000326202"/>
    </source>
</evidence>
<reference evidence="2 3" key="1">
    <citation type="submission" date="2019-08" db="EMBL/GenBank/DDBJ databases">
        <title>Hyperibacter terrae gen. nov., sp. nov. and Hyperibacter viscosus sp. nov., two new members in the family Rhodospirillaceae isolated from the rhizosphere of Hypericum perforatum.</title>
        <authorList>
            <person name="Noviana Z."/>
        </authorList>
    </citation>
    <scope>NUCLEOTIDE SEQUENCE [LARGE SCALE GENOMIC DNA]</scope>
    <source>
        <strain evidence="2 3">R5913</strain>
    </source>
</reference>
<gene>
    <name evidence="2" type="ORF">FRZ44_46150</name>
</gene>